<dbReference type="AlphaFoldDB" id="A0A345ULW1"/>
<dbReference type="SUPFAM" id="SSF53335">
    <property type="entry name" value="S-adenosyl-L-methionine-dependent methyltransferases"/>
    <property type="match status" value="1"/>
</dbReference>
<dbReference type="Gene3D" id="3.40.50.150">
    <property type="entry name" value="Vaccinia Virus protein VP39"/>
    <property type="match status" value="1"/>
</dbReference>
<protein>
    <submittedName>
        <fullName evidence="2">Ubiquinone/menaquinone biosynthesis C-methylase UbiE</fullName>
    </submittedName>
</protein>
<dbReference type="GO" id="GO:0032259">
    <property type="term" value="P:methylation"/>
    <property type="evidence" value="ECO:0007669"/>
    <property type="project" value="UniProtKB-KW"/>
</dbReference>
<dbReference type="CDD" id="cd02440">
    <property type="entry name" value="AdoMet_MTases"/>
    <property type="match status" value="1"/>
</dbReference>
<dbReference type="OrthoDB" id="9789123at2"/>
<keyword evidence="2" id="KW-0489">Methyltransferase</keyword>
<feature type="domain" description="Methyltransferase" evidence="1">
    <location>
        <begin position="56"/>
        <end position="151"/>
    </location>
</feature>
<accession>A0A345ULW1</accession>
<dbReference type="GO" id="GO:0008168">
    <property type="term" value="F:methyltransferase activity"/>
    <property type="evidence" value="ECO:0007669"/>
    <property type="project" value="UniProtKB-KW"/>
</dbReference>
<proteinExistence type="predicted"/>
<sequence>MSAATPSPDRYYQEVASYYDDDAQDFEQRYEVNPVLQRIRGAFREITEREAFTHALEIGCGPGFDVEYFAATYPERKVSAIDVSPGMIELAQRRCDGAGLTNVSLGVGSVEDIPQVFPEQKFDLIFVYFGGLNTVFDLRKAAADLRKVCTPDARLVLTFVNRYYLTEIPLWLLMRRFDKAFERVTNRWRGYSDLRKIPSRPYSAGDIRRAFGPDFRMGYRRGFSLLYPAWYRSHLLPKLGSKAETLWKIDSVLAKTPLWNTGEYSLYEMRVKS</sequence>
<dbReference type="InterPro" id="IPR050508">
    <property type="entry name" value="Methyltransf_Superfamily"/>
</dbReference>
<gene>
    <name evidence="2" type="ORF">CYPRO_2215</name>
</gene>
<organism evidence="2 3">
    <name type="scientific">Cyclonatronum proteinivorum</name>
    <dbReference type="NCBI Taxonomy" id="1457365"/>
    <lineage>
        <taxon>Bacteria</taxon>
        <taxon>Pseudomonadati</taxon>
        <taxon>Balneolota</taxon>
        <taxon>Balneolia</taxon>
        <taxon>Balneolales</taxon>
        <taxon>Cyclonatronaceae</taxon>
        <taxon>Cyclonatronum</taxon>
    </lineage>
</organism>
<keyword evidence="3" id="KW-1185">Reference proteome</keyword>
<dbReference type="EMBL" id="CP027806">
    <property type="protein sequence ID" value="AXJ01463.1"/>
    <property type="molecule type" value="Genomic_DNA"/>
</dbReference>
<dbReference type="InterPro" id="IPR029063">
    <property type="entry name" value="SAM-dependent_MTases_sf"/>
</dbReference>
<dbReference type="Proteomes" id="UP000254808">
    <property type="component" value="Chromosome"/>
</dbReference>
<evidence type="ECO:0000313" key="2">
    <source>
        <dbReference type="EMBL" id="AXJ01463.1"/>
    </source>
</evidence>
<dbReference type="PANTHER" id="PTHR42912">
    <property type="entry name" value="METHYLTRANSFERASE"/>
    <property type="match status" value="1"/>
</dbReference>
<dbReference type="RefSeq" id="WP_114984649.1">
    <property type="nucleotide sequence ID" value="NZ_CP027806.1"/>
</dbReference>
<evidence type="ECO:0000259" key="1">
    <source>
        <dbReference type="Pfam" id="PF13649"/>
    </source>
</evidence>
<name>A0A345ULW1_9BACT</name>
<dbReference type="InterPro" id="IPR041698">
    <property type="entry name" value="Methyltransf_25"/>
</dbReference>
<evidence type="ECO:0000313" key="3">
    <source>
        <dbReference type="Proteomes" id="UP000254808"/>
    </source>
</evidence>
<reference evidence="2 3" key="1">
    <citation type="submission" date="2018-03" db="EMBL/GenBank/DDBJ databases">
        <title>Phenotypic and genomic properties of Cyclonatronum proteinivorum gen. nov., sp. nov., a haloalkaliphilic bacteroidete from soda lakes possessing Na+-translocating rhodopsin.</title>
        <authorList>
            <person name="Toshchakov S.V."/>
            <person name="Korzhenkov A."/>
            <person name="Samarov N.I."/>
            <person name="Kublanov I.V."/>
            <person name="Muntyan M.S."/>
            <person name="Sorokin D.Y."/>
        </authorList>
    </citation>
    <scope>NUCLEOTIDE SEQUENCE [LARGE SCALE GENOMIC DNA]</scope>
    <source>
        <strain evidence="2 3">Omega</strain>
    </source>
</reference>
<dbReference type="KEGG" id="cprv:CYPRO_2215"/>
<keyword evidence="2" id="KW-0830">Ubiquinone</keyword>
<keyword evidence="2" id="KW-0808">Transferase</keyword>
<dbReference type="Pfam" id="PF13649">
    <property type="entry name" value="Methyltransf_25"/>
    <property type="match status" value="1"/>
</dbReference>